<feature type="transmembrane region" description="Helical" evidence="2">
    <location>
        <begin position="202"/>
        <end position="222"/>
    </location>
</feature>
<feature type="chain" id="PRO_5032715349" description="DUF4349 domain-containing protein" evidence="3">
    <location>
        <begin position="21"/>
        <end position="224"/>
    </location>
</feature>
<organism evidence="5 6">
    <name type="scientific">Longimicrobium terrae</name>
    <dbReference type="NCBI Taxonomy" id="1639882"/>
    <lineage>
        <taxon>Bacteria</taxon>
        <taxon>Pseudomonadati</taxon>
        <taxon>Gemmatimonadota</taxon>
        <taxon>Longimicrobiia</taxon>
        <taxon>Longimicrobiales</taxon>
        <taxon>Longimicrobiaceae</taxon>
        <taxon>Longimicrobium</taxon>
    </lineage>
</organism>
<keyword evidence="2" id="KW-1133">Transmembrane helix</keyword>
<protein>
    <recommendedName>
        <fullName evidence="4">DUF4349 domain-containing protein</fullName>
    </recommendedName>
</protein>
<feature type="signal peptide" evidence="3">
    <location>
        <begin position="1"/>
        <end position="20"/>
    </location>
</feature>
<dbReference type="Proteomes" id="UP000582837">
    <property type="component" value="Unassembled WGS sequence"/>
</dbReference>
<dbReference type="EMBL" id="JACHIA010000005">
    <property type="protein sequence ID" value="MBB6070551.1"/>
    <property type="molecule type" value="Genomic_DNA"/>
</dbReference>
<dbReference type="InterPro" id="IPR025645">
    <property type="entry name" value="DUF4349"/>
</dbReference>
<dbReference type="PROSITE" id="PS51257">
    <property type="entry name" value="PROKAR_LIPOPROTEIN"/>
    <property type="match status" value="1"/>
</dbReference>
<evidence type="ECO:0000256" key="3">
    <source>
        <dbReference type="SAM" id="SignalP"/>
    </source>
</evidence>
<name>A0A841GXR8_9BACT</name>
<keyword evidence="6" id="KW-1185">Reference proteome</keyword>
<accession>A0A841GXR8</accession>
<sequence length="224" mass="23750">MRITPSLLPAALLLTLAACGASMEAAPPASGPLMLEELTVQPRGAQQRQVAQQAGLSLVANDLPAVARTADSMATALGGFVETSEMRGDDGLRMVLRVPAPSLDAALDRLASMGRVRQRSIRRQDVTAQATDLDARLTNLRTLRDRLRAHLSQSSAVGDLIQVERELARVQGEIDALEAAQRGLQGRVALSGIQLDAERPQVLGPLGLLLTGVASLIGKLFVIR</sequence>
<evidence type="ECO:0000259" key="4">
    <source>
        <dbReference type="Pfam" id="PF14257"/>
    </source>
</evidence>
<keyword evidence="2" id="KW-0812">Transmembrane</keyword>
<evidence type="ECO:0000313" key="5">
    <source>
        <dbReference type="EMBL" id="MBB6070551.1"/>
    </source>
</evidence>
<proteinExistence type="predicted"/>
<comment type="caution">
    <text evidence="5">The sequence shown here is derived from an EMBL/GenBank/DDBJ whole genome shotgun (WGS) entry which is preliminary data.</text>
</comment>
<gene>
    <name evidence="5" type="ORF">HNQ61_002172</name>
</gene>
<evidence type="ECO:0000256" key="2">
    <source>
        <dbReference type="SAM" id="Phobius"/>
    </source>
</evidence>
<keyword evidence="1" id="KW-0175">Coiled coil</keyword>
<keyword evidence="3" id="KW-0732">Signal</keyword>
<dbReference type="RefSeq" id="WP_170034386.1">
    <property type="nucleotide sequence ID" value="NZ_JABDTL010000001.1"/>
</dbReference>
<feature type="domain" description="DUF4349" evidence="4">
    <location>
        <begin position="48"/>
        <end position="202"/>
    </location>
</feature>
<evidence type="ECO:0000313" key="6">
    <source>
        <dbReference type="Proteomes" id="UP000582837"/>
    </source>
</evidence>
<feature type="coiled-coil region" evidence="1">
    <location>
        <begin position="160"/>
        <end position="187"/>
    </location>
</feature>
<dbReference type="AlphaFoldDB" id="A0A841GXR8"/>
<keyword evidence="2" id="KW-0472">Membrane</keyword>
<evidence type="ECO:0000256" key="1">
    <source>
        <dbReference type="SAM" id="Coils"/>
    </source>
</evidence>
<reference evidence="5 6" key="1">
    <citation type="submission" date="2020-08" db="EMBL/GenBank/DDBJ databases">
        <title>Genomic Encyclopedia of Type Strains, Phase IV (KMG-IV): sequencing the most valuable type-strain genomes for metagenomic binning, comparative biology and taxonomic classification.</title>
        <authorList>
            <person name="Goeker M."/>
        </authorList>
    </citation>
    <scope>NUCLEOTIDE SEQUENCE [LARGE SCALE GENOMIC DNA]</scope>
    <source>
        <strain evidence="5 6">DSM 29007</strain>
    </source>
</reference>
<dbReference type="Pfam" id="PF14257">
    <property type="entry name" value="DUF4349"/>
    <property type="match status" value="1"/>
</dbReference>